<feature type="domain" description="L-arabinose isomerase central" evidence="9">
    <location>
        <begin position="177"/>
        <end position="324"/>
    </location>
</feature>
<evidence type="ECO:0000259" key="8">
    <source>
        <dbReference type="Pfam" id="PF11762"/>
    </source>
</evidence>
<dbReference type="KEGG" id="pgm:PGRAT_23795"/>
<feature type="binding site" evidence="6">
    <location>
        <position position="447"/>
    </location>
    <ligand>
        <name>Mn(2+)</name>
        <dbReference type="ChEBI" id="CHEBI:29035"/>
    </ligand>
</feature>
<dbReference type="Pfam" id="PF11762">
    <property type="entry name" value="Arabinose_Iso_C"/>
    <property type="match status" value="1"/>
</dbReference>
<feature type="binding site" evidence="6">
    <location>
        <position position="306"/>
    </location>
    <ligand>
        <name>Mn(2+)</name>
        <dbReference type="ChEBI" id="CHEBI:29035"/>
    </ligand>
</feature>
<proteinExistence type="inferred from homology"/>
<dbReference type="InterPro" id="IPR024664">
    <property type="entry name" value="Ara_Isoase_C"/>
</dbReference>
<evidence type="ECO:0000313" key="11">
    <source>
        <dbReference type="Proteomes" id="UP000029500"/>
    </source>
</evidence>
<dbReference type="PANTHER" id="PTHR38464:SF1">
    <property type="entry name" value="L-ARABINOSE ISOMERASE"/>
    <property type="match status" value="1"/>
</dbReference>
<dbReference type="Gene3D" id="3.40.50.10940">
    <property type="match status" value="1"/>
</dbReference>
<keyword evidence="11" id="KW-1185">Reference proteome</keyword>
<keyword evidence="2 6" id="KW-0054">Arabinose catabolism</keyword>
<dbReference type="InterPro" id="IPR003762">
    <property type="entry name" value="Lara_isomerase"/>
</dbReference>
<dbReference type="Pfam" id="PF24856">
    <property type="entry name" value="AraA_central"/>
    <property type="match status" value="1"/>
</dbReference>
<dbReference type="InterPro" id="IPR055390">
    <property type="entry name" value="AraA_central"/>
</dbReference>
<dbReference type="InterPro" id="IPR038583">
    <property type="entry name" value="AraA_N_sf"/>
</dbReference>
<dbReference type="HAMAP" id="MF_00519">
    <property type="entry name" value="Arabinose_Isome"/>
    <property type="match status" value="1"/>
</dbReference>
<dbReference type="Proteomes" id="UP000029500">
    <property type="component" value="Chromosome"/>
</dbReference>
<dbReference type="STRING" id="189425.PGRAT_23795"/>
<dbReference type="SUPFAM" id="SSF53743">
    <property type="entry name" value="FucI/AraA N-terminal and middle domains"/>
    <property type="match status" value="1"/>
</dbReference>
<comment type="cofactor">
    <cofactor evidence="6">
        <name>Mn(2+)</name>
        <dbReference type="ChEBI" id="CHEBI:29035"/>
    </cofactor>
    <text evidence="6">Binds 1 Mn(2+) ion per subunit.</text>
</comment>
<comment type="pathway">
    <text evidence="6">Carbohydrate degradation; L-arabinose degradation via L-ribulose; D-xylulose 5-phosphate from L-arabinose (bacterial route): step 1/3.</text>
</comment>
<evidence type="ECO:0000256" key="4">
    <source>
        <dbReference type="ARBA" id="ARBA00023235"/>
    </source>
</evidence>
<accession>A0A089M949</accession>
<evidence type="ECO:0000256" key="5">
    <source>
        <dbReference type="ARBA" id="ARBA00023277"/>
    </source>
</evidence>
<dbReference type="PIRSF" id="PIRSF001478">
    <property type="entry name" value="L-ara_isomerase"/>
    <property type="match status" value="1"/>
</dbReference>
<keyword evidence="1 6" id="KW-0479">Metal-binding</keyword>
<dbReference type="EMBL" id="CP009287">
    <property type="protein sequence ID" value="AIQ70326.1"/>
    <property type="molecule type" value="Genomic_DNA"/>
</dbReference>
<dbReference type="InterPro" id="IPR009015">
    <property type="entry name" value="Fucose_isomerase_N/cen_sf"/>
</dbReference>
<dbReference type="PANTHER" id="PTHR38464">
    <property type="entry name" value="L-ARABINOSE ISOMERASE"/>
    <property type="match status" value="1"/>
</dbReference>
<dbReference type="InterPro" id="IPR004216">
    <property type="entry name" value="Fuc/Ara_isomerase_C"/>
</dbReference>
<name>A0A089M949_9BACL</name>
<dbReference type="SUPFAM" id="SSF50443">
    <property type="entry name" value="FucI/AraA C-terminal domain-like"/>
    <property type="match status" value="1"/>
</dbReference>
<feature type="domain" description="L-arabinose isomerase N-terminal" evidence="7">
    <location>
        <begin position="8"/>
        <end position="174"/>
    </location>
</feature>
<organism evidence="10 11">
    <name type="scientific">Paenibacillus graminis</name>
    <dbReference type="NCBI Taxonomy" id="189425"/>
    <lineage>
        <taxon>Bacteria</taxon>
        <taxon>Bacillati</taxon>
        <taxon>Bacillota</taxon>
        <taxon>Bacilli</taxon>
        <taxon>Bacillales</taxon>
        <taxon>Paenibacillaceae</taxon>
        <taxon>Paenibacillus</taxon>
    </lineage>
</organism>
<protein>
    <recommendedName>
        <fullName evidence="6">L-arabinose isomerase</fullName>
        <ecNumber evidence="6">5.3.1.4</ecNumber>
    </recommendedName>
</protein>
<dbReference type="NCBIfam" id="NF002795">
    <property type="entry name" value="PRK02929.1"/>
    <property type="match status" value="1"/>
</dbReference>
<dbReference type="eggNOG" id="COG2160">
    <property type="taxonomic scope" value="Bacteria"/>
</dbReference>
<dbReference type="OrthoDB" id="9765600at2"/>
<dbReference type="Pfam" id="PF02610">
    <property type="entry name" value="AraA_N"/>
    <property type="match status" value="1"/>
</dbReference>
<dbReference type="UniPathway" id="UPA00145">
    <property type="reaction ID" value="UER00565"/>
</dbReference>
<dbReference type="GO" id="GO:0005829">
    <property type="term" value="C:cytosol"/>
    <property type="evidence" value="ECO:0007669"/>
    <property type="project" value="TreeGrafter"/>
</dbReference>
<evidence type="ECO:0000256" key="3">
    <source>
        <dbReference type="ARBA" id="ARBA00023211"/>
    </source>
</evidence>
<comment type="catalytic activity">
    <reaction evidence="6">
        <text>beta-L-arabinopyranose = L-ribulose</text>
        <dbReference type="Rhea" id="RHEA:14821"/>
        <dbReference type="ChEBI" id="CHEBI:16880"/>
        <dbReference type="ChEBI" id="CHEBI:40886"/>
        <dbReference type="EC" id="5.3.1.4"/>
    </reaction>
</comment>
<evidence type="ECO:0000256" key="1">
    <source>
        <dbReference type="ARBA" id="ARBA00022723"/>
    </source>
</evidence>
<dbReference type="EC" id="5.3.1.4" evidence="6"/>
<evidence type="ECO:0000256" key="6">
    <source>
        <dbReference type="HAMAP-Rule" id="MF_00519"/>
    </source>
</evidence>
<keyword evidence="4 6" id="KW-0413">Isomerase</keyword>
<dbReference type="CDD" id="cd03557">
    <property type="entry name" value="L-arabinose_isomerase"/>
    <property type="match status" value="1"/>
</dbReference>
<feature type="binding site" evidence="6">
    <location>
        <position position="348"/>
    </location>
    <ligand>
        <name>Mn(2+)</name>
        <dbReference type="ChEBI" id="CHEBI:29035"/>
    </ligand>
</feature>
<evidence type="ECO:0000259" key="9">
    <source>
        <dbReference type="Pfam" id="PF24856"/>
    </source>
</evidence>
<dbReference type="AlphaFoldDB" id="A0A089M949"/>
<comment type="similarity">
    <text evidence="6">Belongs to the arabinose isomerase family.</text>
</comment>
<evidence type="ECO:0000313" key="10">
    <source>
        <dbReference type="EMBL" id="AIQ70326.1"/>
    </source>
</evidence>
<keyword evidence="3 6" id="KW-0464">Manganese</keyword>
<dbReference type="InterPro" id="IPR055389">
    <property type="entry name" value="AraA_N"/>
</dbReference>
<reference evidence="10 11" key="1">
    <citation type="submission" date="2014-08" db="EMBL/GenBank/DDBJ databases">
        <title>Comparative genomics of the Paenibacillus odorifer group.</title>
        <authorList>
            <person name="den Bakker H.C."/>
            <person name="Tsai Y.-C."/>
            <person name="Martin N."/>
            <person name="Korlach J."/>
            <person name="Wiedmann M."/>
        </authorList>
    </citation>
    <scope>NUCLEOTIDE SEQUENCE [LARGE SCALE GENOMIC DNA]</scope>
    <source>
        <strain evidence="10 11">DSM 15220</strain>
    </source>
</reference>
<evidence type="ECO:0000256" key="2">
    <source>
        <dbReference type="ARBA" id="ARBA00022935"/>
    </source>
</evidence>
<dbReference type="HOGENOM" id="CLU_045663_0_0_9"/>
<comment type="function">
    <text evidence="6">Catalyzes the conversion of L-arabinose to L-ribulose.</text>
</comment>
<gene>
    <name evidence="6" type="primary">araA</name>
    <name evidence="10" type="ORF">PGRAT_23795</name>
</gene>
<sequence>MLKTKPYVFWFVTGSQGLYGDDILSQVESNSKKMVTELNHEASLPYSIQFKEVVTTPEAIRQVCLEANSSDHCAGIITWMHTFSPAKMWISGLSQLRKPLLHLHTQFNVEIPWDSIDMDFMNLNQAAHGDREFGFIGARLGIARKIIAGHWKDVEVRTKIGAWMKSAAGYTESQTMKIARFGDNMRYVAVTEGDKVEGQIKFGWTINGYPAGDLAELVQEVSDVKVRELMDEYSELYDFTENGRVESAERKAIREQARMEIALKQFLSDGGYTAFVTSFQDLHGLKQLPGLAAQRLMAAGYGFGAEGDWKTAALVRMMKVMAENKGTSFMEDYTYHMQNGNQLVLGSHMLEICPTLAAERPRIEVHPLFVGGKSDPARLIFNGASGKGVNASVVDMGDRFRLIVNEVNAVQNEKRMPHLPVASLLWQPEPSLTTAAETWILAGGAHHFGFSFHVTSEQLQDWARMVGIECLVINSSTSMASLENEIRWNELYYKLKH</sequence>
<feature type="binding site" evidence="6">
    <location>
        <position position="331"/>
    </location>
    <ligand>
        <name>Mn(2+)</name>
        <dbReference type="ChEBI" id="CHEBI:29035"/>
    </ligand>
</feature>
<dbReference type="GO" id="GO:0008733">
    <property type="term" value="F:L-arabinose isomerase activity"/>
    <property type="evidence" value="ECO:0007669"/>
    <property type="project" value="UniProtKB-UniRule"/>
</dbReference>
<dbReference type="GO" id="GO:0019569">
    <property type="term" value="P:L-arabinose catabolic process to D-xylulose 5-phosphate"/>
    <property type="evidence" value="ECO:0007669"/>
    <property type="project" value="UniProtKB-UniRule"/>
</dbReference>
<evidence type="ECO:0000259" key="7">
    <source>
        <dbReference type="Pfam" id="PF02610"/>
    </source>
</evidence>
<dbReference type="GO" id="GO:0030145">
    <property type="term" value="F:manganese ion binding"/>
    <property type="evidence" value="ECO:0007669"/>
    <property type="project" value="UniProtKB-UniRule"/>
</dbReference>
<keyword evidence="5 6" id="KW-0119">Carbohydrate metabolism</keyword>
<dbReference type="RefSeq" id="WP_025705931.1">
    <property type="nucleotide sequence ID" value="NZ_CP009287.1"/>
</dbReference>
<feature type="domain" description="L-arabinose isomerase C-terminal" evidence="8">
    <location>
        <begin position="326"/>
        <end position="469"/>
    </location>
</feature>